<evidence type="ECO:0000256" key="9">
    <source>
        <dbReference type="ARBA" id="ARBA00025772"/>
    </source>
</evidence>
<comment type="subcellular location">
    <subcellularLocation>
        <location evidence="1">Cell inner membrane</location>
        <topology evidence="1">Single-pass membrane protein</topology>
    </subcellularLocation>
</comment>
<dbReference type="NCBIfam" id="TIGR02532">
    <property type="entry name" value="IV_pilin_GFxxxE"/>
    <property type="match status" value="1"/>
</dbReference>
<dbReference type="InterPro" id="IPR016824">
    <property type="entry name" value="Tfp-pilus_assembly_FimT"/>
</dbReference>
<dbReference type="InterPro" id="IPR022346">
    <property type="entry name" value="T2SS_GspH"/>
</dbReference>
<dbReference type="PROSITE" id="PS00409">
    <property type="entry name" value="PROKAR_NTER_METHYL"/>
    <property type="match status" value="1"/>
</dbReference>
<keyword evidence="6 11" id="KW-0812">Transmembrane</keyword>
<evidence type="ECO:0000256" key="1">
    <source>
        <dbReference type="ARBA" id="ARBA00004377"/>
    </source>
</evidence>
<keyword evidence="8 11" id="KW-0472">Membrane</keyword>
<feature type="domain" description="General secretion pathway GspH" evidence="12">
    <location>
        <begin position="58"/>
        <end position="173"/>
    </location>
</feature>
<dbReference type="InterPro" id="IPR012902">
    <property type="entry name" value="N_methyl_site"/>
</dbReference>
<evidence type="ECO:0000256" key="10">
    <source>
        <dbReference type="ARBA" id="ARBA00030775"/>
    </source>
</evidence>
<dbReference type="Pfam" id="PF07963">
    <property type="entry name" value="N_methyl"/>
    <property type="match status" value="1"/>
</dbReference>
<gene>
    <name evidence="13" type="ORF">VXS00_11065</name>
</gene>
<evidence type="ECO:0000256" key="4">
    <source>
        <dbReference type="ARBA" id="ARBA00022481"/>
    </source>
</evidence>
<evidence type="ECO:0000256" key="5">
    <source>
        <dbReference type="ARBA" id="ARBA00022519"/>
    </source>
</evidence>
<dbReference type="Gene3D" id="3.30.700.10">
    <property type="entry name" value="Glycoprotein, Type 4 Pilin"/>
    <property type="match status" value="1"/>
</dbReference>
<accession>A0ABU6LMI1</accession>
<keyword evidence="7 11" id="KW-1133">Transmembrane helix</keyword>
<comment type="similarity">
    <text evidence="9">Belongs to the GSP H family.</text>
</comment>
<keyword evidence="5" id="KW-0997">Cell inner membrane</keyword>
<evidence type="ECO:0000256" key="6">
    <source>
        <dbReference type="ARBA" id="ARBA00022692"/>
    </source>
</evidence>
<evidence type="ECO:0000256" key="7">
    <source>
        <dbReference type="ARBA" id="ARBA00022989"/>
    </source>
</evidence>
<evidence type="ECO:0000256" key="2">
    <source>
        <dbReference type="ARBA" id="ARBA00021549"/>
    </source>
</evidence>
<dbReference type="InterPro" id="IPR045584">
    <property type="entry name" value="Pilin-like"/>
</dbReference>
<name>A0ABU6LMI1_9GAMM</name>
<protein>
    <recommendedName>
        <fullName evidence="2">Type II secretion system protein H</fullName>
    </recommendedName>
    <alternativeName>
        <fullName evidence="10">General secretion pathway protein H</fullName>
    </alternativeName>
</protein>
<organism evidence="13 14">
    <name type="scientific">Photobacterium piscicola</name>
    <dbReference type="NCBI Taxonomy" id="1378299"/>
    <lineage>
        <taxon>Bacteria</taxon>
        <taxon>Pseudomonadati</taxon>
        <taxon>Pseudomonadota</taxon>
        <taxon>Gammaproteobacteria</taxon>
        <taxon>Vibrionales</taxon>
        <taxon>Vibrionaceae</taxon>
        <taxon>Photobacterium</taxon>
    </lineage>
</organism>
<proteinExistence type="inferred from homology"/>
<evidence type="ECO:0000259" key="12">
    <source>
        <dbReference type="Pfam" id="PF12019"/>
    </source>
</evidence>
<keyword evidence="3" id="KW-1003">Cell membrane</keyword>
<evidence type="ECO:0000256" key="3">
    <source>
        <dbReference type="ARBA" id="ARBA00022475"/>
    </source>
</evidence>
<reference evidence="13 14" key="1">
    <citation type="submission" date="2024-01" db="EMBL/GenBank/DDBJ databases">
        <title>Active colonisers of the gastrointestinal tract of Atlantic salmon farmed in a warm water region.</title>
        <authorList>
            <person name="Bowman J.P."/>
        </authorList>
    </citation>
    <scope>NUCLEOTIDE SEQUENCE [LARGE SCALE GENOMIC DNA]</scope>
    <source>
        <strain evidence="13 14">S4MW1</strain>
    </source>
</reference>
<evidence type="ECO:0000313" key="14">
    <source>
        <dbReference type="Proteomes" id="UP001339429"/>
    </source>
</evidence>
<dbReference type="PIRSF" id="PIRSF024622">
    <property type="entry name" value="Tfp_FimT"/>
    <property type="match status" value="1"/>
</dbReference>
<dbReference type="Proteomes" id="UP001339429">
    <property type="component" value="Unassembled WGS sequence"/>
</dbReference>
<evidence type="ECO:0000256" key="8">
    <source>
        <dbReference type="ARBA" id="ARBA00023136"/>
    </source>
</evidence>
<sequence length="193" mass="21286">MAREITTHFHHIHHNGDCQRGFTLLELVFTVVIIGIVAAMAAPSFSGLIESNKIKRLATEIEWLLVQAKSEAVMQGKNIYVNAPLVPGTRINSGWCVFTSTDVSDKSCDDIDTNSLSSIDSANFSGVTFENSKTLTQFSFDPIYGKPKNIGFGGNFDYQLGGYHLKTVIYNETGRIYTCLQAGSNKLSNYEKC</sequence>
<evidence type="ECO:0000256" key="11">
    <source>
        <dbReference type="SAM" id="Phobius"/>
    </source>
</evidence>
<keyword evidence="4" id="KW-0488">Methylation</keyword>
<dbReference type="RefSeq" id="WP_327769871.1">
    <property type="nucleotide sequence ID" value="NZ_JAYXUC010000006.1"/>
</dbReference>
<evidence type="ECO:0000313" key="13">
    <source>
        <dbReference type="EMBL" id="MEC6899180.1"/>
    </source>
</evidence>
<comment type="caution">
    <text evidence="13">The sequence shown here is derived from an EMBL/GenBank/DDBJ whole genome shotgun (WGS) entry which is preliminary data.</text>
</comment>
<dbReference type="EMBL" id="JAYXUD010000007">
    <property type="protein sequence ID" value="MEC6899180.1"/>
    <property type="molecule type" value="Genomic_DNA"/>
</dbReference>
<keyword evidence="14" id="KW-1185">Reference proteome</keyword>
<feature type="transmembrane region" description="Helical" evidence="11">
    <location>
        <begin position="27"/>
        <end position="49"/>
    </location>
</feature>
<dbReference type="SUPFAM" id="SSF54523">
    <property type="entry name" value="Pili subunits"/>
    <property type="match status" value="1"/>
</dbReference>
<dbReference type="Pfam" id="PF12019">
    <property type="entry name" value="GspH"/>
    <property type="match status" value="1"/>
</dbReference>